<feature type="compositionally biased region" description="Low complexity" evidence="1">
    <location>
        <begin position="1"/>
        <end position="22"/>
    </location>
</feature>
<reference evidence="2 3" key="1">
    <citation type="submission" date="2013-07" db="EMBL/GenBank/DDBJ databases">
        <title>The Genome Sequence of Kwoniella mangroviensis CBS10435.</title>
        <authorList>
            <consortium name="The Broad Institute Genome Sequencing Platform"/>
            <person name="Cuomo C."/>
            <person name="Litvintseva A."/>
            <person name="Chen Y."/>
            <person name="Heitman J."/>
            <person name="Sun S."/>
            <person name="Springer D."/>
            <person name="Dromer F."/>
            <person name="Young S.K."/>
            <person name="Zeng Q."/>
            <person name="Gargeya S."/>
            <person name="Fitzgerald M."/>
            <person name="Abouelleil A."/>
            <person name="Alvarado L."/>
            <person name="Berlin A.M."/>
            <person name="Chapman S.B."/>
            <person name="Dewar J."/>
            <person name="Goldberg J."/>
            <person name="Griggs A."/>
            <person name="Gujja S."/>
            <person name="Hansen M."/>
            <person name="Howarth C."/>
            <person name="Imamovic A."/>
            <person name="Larimer J."/>
            <person name="McCowan C."/>
            <person name="Murphy C."/>
            <person name="Pearson M."/>
            <person name="Priest M."/>
            <person name="Roberts A."/>
            <person name="Saif S."/>
            <person name="Shea T."/>
            <person name="Sykes S."/>
            <person name="Wortman J."/>
            <person name="Nusbaum C."/>
            <person name="Birren B."/>
        </authorList>
    </citation>
    <scope>NUCLEOTIDE SEQUENCE [LARGE SCALE GENOMIC DNA]</scope>
    <source>
        <strain evidence="2 3">CBS 10435</strain>
    </source>
</reference>
<evidence type="ECO:0000256" key="1">
    <source>
        <dbReference type="SAM" id="MobiDB-lite"/>
    </source>
</evidence>
<keyword evidence="3" id="KW-1185">Reference proteome</keyword>
<proteinExistence type="predicted"/>
<feature type="region of interest" description="Disordered" evidence="1">
    <location>
        <begin position="1"/>
        <end position="28"/>
    </location>
</feature>
<dbReference type="Proteomes" id="UP000092583">
    <property type="component" value="Unassembled WGS sequence"/>
</dbReference>
<evidence type="ECO:0000313" key="3">
    <source>
        <dbReference type="Proteomes" id="UP000092583"/>
    </source>
</evidence>
<gene>
    <name evidence="2" type="ORF">L486_08227</name>
</gene>
<dbReference type="AlphaFoldDB" id="A0A1B9IFH5"/>
<accession>A0A1B9IFH5</accession>
<name>A0A1B9IFH5_9TREE</name>
<evidence type="ECO:0000313" key="2">
    <source>
        <dbReference type="EMBL" id="OCF54313.1"/>
    </source>
</evidence>
<sequence>MSLSSSSLSPLPTNSPSFPSTTQKEQDDTNRLFHSLEETVHRLLTLHLSDGLESPYVYEDLLKPINLTTWKTEKYPYPNFKDKSQNEVYDLIVILAKRIAEFLTRLSVLVKVIYHLFGLLEIIIRRLDTVERGDDEIRMVEKRLDRLERKMMRRVQVGIEGGIGLNQREQYSYQPPTPKSSKGEKLVRFTEVDKHPMMVVNEDEEERKRNLRRSSRHVKVVDYTISSSDDDTAERALDLD</sequence>
<organism evidence="2 3">
    <name type="scientific">Kwoniella mangroviensis CBS 10435</name>
    <dbReference type="NCBI Taxonomy" id="1331196"/>
    <lineage>
        <taxon>Eukaryota</taxon>
        <taxon>Fungi</taxon>
        <taxon>Dikarya</taxon>
        <taxon>Basidiomycota</taxon>
        <taxon>Agaricomycotina</taxon>
        <taxon>Tremellomycetes</taxon>
        <taxon>Tremellales</taxon>
        <taxon>Cryptococcaceae</taxon>
        <taxon>Kwoniella</taxon>
    </lineage>
</organism>
<dbReference type="OrthoDB" id="10530001at2759"/>
<dbReference type="EMBL" id="KV700092">
    <property type="protein sequence ID" value="OCF54313.1"/>
    <property type="molecule type" value="Genomic_DNA"/>
</dbReference>
<reference evidence="3" key="2">
    <citation type="submission" date="2013-12" db="EMBL/GenBank/DDBJ databases">
        <title>Evolution of pathogenesis and genome organization in the Tremellales.</title>
        <authorList>
            <person name="Cuomo C."/>
            <person name="Litvintseva A."/>
            <person name="Heitman J."/>
            <person name="Chen Y."/>
            <person name="Sun S."/>
            <person name="Springer D."/>
            <person name="Dromer F."/>
            <person name="Young S."/>
            <person name="Zeng Q."/>
            <person name="Chapman S."/>
            <person name="Gujja S."/>
            <person name="Saif S."/>
            <person name="Birren B."/>
        </authorList>
    </citation>
    <scope>NUCLEOTIDE SEQUENCE [LARGE SCALE GENOMIC DNA]</scope>
    <source>
        <strain evidence="3">CBS 10435</strain>
    </source>
</reference>
<protein>
    <submittedName>
        <fullName evidence="2">Uncharacterized protein</fullName>
    </submittedName>
</protein>